<dbReference type="SUPFAM" id="SSF56672">
    <property type="entry name" value="DNA/RNA polymerases"/>
    <property type="match status" value="1"/>
</dbReference>
<dbReference type="RefSeq" id="WP_169080404.1">
    <property type="nucleotide sequence ID" value="NZ_JAAIIF010000009.1"/>
</dbReference>
<keyword evidence="6" id="KW-1185">Reference proteome</keyword>
<dbReference type="InterPro" id="IPR050116">
    <property type="entry name" value="DNA_polymerase-Y"/>
</dbReference>
<dbReference type="AlphaFoldDB" id="A0A7Y0EU96"/>
<dbReference type="Gene3D" id="3.30.70.270">
    <property type="match status" value="1"/>
</dbReference>
<gene>
    <name evidence="5" type="ORF">G1C98_1267</name>
</gene>
<evidence type="ECO:0000313" key="5">
    <source>
        <dbReference type="EMBL" id="NMM96531.1"/>
    </source>
</evidence>
<comment type="function">
    <text evidence="2">Poorly processive, error-prone DNA polymerase involved in untargeted mutagenesis. Copies undamaged DNA at stalled replication forks, which arise in vivo from mismatched or misaligned primer ends. These misaligned primers can be extended by PolIV. Exhibits no 3'-5' exonuclease (proofreading) activity. May be involved in translesional synthesis, in conjunction with the beta clamp from PolIII.</text>
</comment>
<dbReference type="PANTHER" id="PTHR11076:SF35">
    <property type="entry name" value="DNA REPAIR PROTEIN HOMOLOG YOBH"/>
    <property type="match status" value="1"/>
</dbReference>
<reference evidence="5 6" key="1">
    <citation type="submission" date="2020-02" db="EMBL/GenBank/DDBJ databases">
        <title>Characterization of phylogenetic diversity of novel bifidobacterial species isolated in Czech ZOOs.</title>
        <authorList>
            <person name="Lugli G.A."/>
            <person name="Vera N.B."/>
            <person name="Ventura M."/>
        </authorList>
    </citation>
    <scope>NUCLEOTIDE SEQUENCE [LARGE SCALE GENOMIC DNA]</scope>
    <source>
        <strain evidence="5 6">DSM 109960</strain>
    </source>
</reference>
<dbReference type="InterPro" id="IPR043502">
    <property type="entry name" value="DNA/RNA_pol_sf"/>
</dbReference>
<dbReference type="InterPro" id="IPR001126">
    <property type="entry name" value="UmuC"/>
</dbReference>
<feature type="compositionally biased region" description="Low complexity" evidence="3">
    <location>
        <begin position="474"/>
        <end position="484"/>
    </location>
</feature>
<proteinExistence type="inferred from homology"/>
<dbReference type="Proteomes" id="UP000529710">
    <property type="component" value="Unassembled WGS sequence"/>
</dbReference>
<dbReference type="GO" id="GO:0003887">
    <property type="term" value="F:DNA-directed DNA polymerase activity"/>
    <property type="evidence" value="ECO:0007669"/>
    <property type="project" value="TreeGrafter"/>
</dbReference>
<dbReference type="GO" id="GO:0006281">
    <property type="term" value="P:DNA repair"/>
    <property type="evidence" value="ECO:0007669"/>
    <property type="project" value="InterPro"/>
</dbReference>
<dbReference type="GO" id="GO:0003684">
    <property type="term" value="F:damaged DNA binding"/>
    <property type="evidence" value="ECO:0007669"/>
    <property type="project" value="InterPro"/>
</dbReference>
<evidence type="ECO:0000313" key="6">
    <source>
        <dbReference type="Proteomes" id="UP000529710"/>
    </source>
</evidence>
<dbReference type="Gene3D" id="1.10.150.20">
    <property type="entry name" value="5' to 3' exonuclease, C-terminal subdomain"/>
    <property type="match status" value="1"/>
</dbReference>
<protein>
    <submittedName>
        <fullName evidence="5">DNA methylase</fullName>
    </submittedName>
</protein>
<feature type="region of interest" description="Disordered" evidence="3">
    <location>
        <begin position="469"/>
        <end position="505"/>
    </location>
</feature>
<dbReference type="Pfam" id="PF00817">
    <property type="entry name" value="IMS"/>
    <property type="match status" value="1"/>
</dbReference>
<comment type="caution">
    <text evidence="5">The sequence shown here is derived from an EMBL/GenBank/DDBJ whole genome shotgun (WGS) entry which is preliminary data.</text>
</comment>
<dbReference type="GO" id="GO:0009432">
    <property type="term" value="P:SOS response"/>
    <property type="evidence" value="ECO:0007669"/>
    <property type="project" value="TreeGrafter"/>
</dbReference>
<dbReference type="EMBL" id="JAAIIF010000009">
    <property type="protein sequence ID" value="NMM96531.1"/>
    <property type="molecule type" value="Genomic_DNA"/>
</dbReference>
<dbReference type="GO" id="GO:0032259">
    <property type="term" value="P:methylation"/>
    <property type="evidence" value="ECO:0007669"/>
    <property type="project" value="UniProtKB-KW"/>
</dbReference>
<evidence type="ECO:0000259" key="4">
    <source>
        <dbReference type="PROSITE" id="PS50173"/>
    </source>
</evidence>
<comment type="similarity">
    <text evidence="1">Belongs to the DNA polymerase type-Y family.</text>
</comment>
<organism evidence="5 6">
    <name type="scientific">Bifidobacterium erythrocebi</name>
    <dbReference type="NCBI Taxonomy" id="2675325"/>
    <lineage>
        <taxon>Bacteria</taxon>
        <taxon>Bacillati</taxon>
        <taxon>Actinomycetota</taxon>
        <taxon>Actinomycetes</taxon>
        <taxon>Bifidobacteriales</taxon>
        <taxon>Bifidobacteriaceae</taxon>
        <taxon>Bifidobacterium</taxon>
    </lineage>
</organism>
<feature type="domain" description="UmuC" evidence="4">
    <location>
        <begin position="11"/>
        <end position="239"/>
    </location>
</feature>
<keyword evidence="5" id="KW-0808">Transferase</keyword>
<evidence type="ECO:0000256" key="3">
    <source>
        <dbReference type="SAM" id="MobiDB-lite"/>
    </source>
</evidence>
<evidence type="ECO:0000256" key="2">
    <source>
        <dbReference type="ARBA" id="ARBA00025589"/>
    </source>
</evidence>
<dbReference type="PROSITE" id="PS50173">
    <property type="entry name" value="UMUC"/>
    <property type="match status" value="1"/>
</dbReference>
<accession>A0A7Y0EU96</accession>
<dbReference type="GO" id="GO:0008168">
    <property type="term" value="F:methyltransferase activity"/>
    <property type="evidence" value="ECO:0007669"/>
    <property type="project" value="UniProtKB-KW"/>
</dbReference>
<name>A0A7Y0EU96_9BIFI</name>
<dbReference type="InterPro" id="IPR043128">
    <property type="entry name" value="Rev_trsase/Diguanyl_cyclase"/>
</dbReference>
<dbReference type="PANTHER" id="PTHR11076">
    <property type="entry name" value="DNA REPAIR POLYMERASE UMUC / TRANSFERASE FAMILY MEMBER"/>
    <property type="match status" value="1"/>
</dbReference>
<keyword evidence="5" id="KW-0489">Methyltransferase</keyword>
<evidence type="ECO:0000256" key="1">
    <source>
        <dbReference type="ARBA" id="ARBA00010945"/>
    </source>
</evidence>
<dbReference type="GO" id="GO:0005829">
    <property type="term" value="C:cytosol"/>
    <property type="evidence" value="ECO:0007669"/>
    <property type="project" value="TreeGrafter"/>
</dbReference>
<sequence length="549" mass="59342">MGVGVGAERTYIAIDLKSFYASSECVELGFDPLRTHLVVADESRTDKTICLAVSPSLKAYGLPGRARLFEVKEKLRQINAERQLRAPGRRFHGKSYYADEVEADPGLAVDVYIAKPRMSHYLSVSGKIYGIYLRYASAEDIHVYSIDEVFMDATRYLRAYGKTPHDLARDIVRAIYSETGITATAGIGTNMYLAKVAMDIVAKHIPADAEGVRIAQLDEMSYRRLLWGHRPLTDFWRVGRGYANKLEAHGLMTMGDIARCSLGRASDYYNEELLYRLFGVNAELLIDHAWGWEPCTIADIKAYKPAGHSTSVGQVMTSAATFGTARLIVKEMADELALDLVDKGLVTDKVALMVGYDAGSLDPGRVDACAPDELKRAAANASASYAGPVSLDRYGRRVPKPVSGSADLGGFTSLASRIRAAVDGLFARLVDPRLLVRSLNVVAVDLATPKDLAAVARYEQPDLFAAVEDERDGVAGSSGSVDLDGSGGSAGSDDSGDSGGVSEQAEQNVQRALLDIKRKFGKNAVIKAMDMFDGATGQQRNHQIGGHAA</sequence>
<dbReference type="GO" id="GO:0042276">
    <property type="term" value="P:error-prone translesion synthesis"/>
    <property type="evidence" value="ECO:0007669"/>
    <property type="project" value="TreeGrafter"/>
</dbReference>